<accession>T1KWZ6</accession>
<dbReference type="GO" id="GO:0044458">
    <property type="term" value="P:motile cilium assembly"/>
    <property type="evidence" value="ECO:0007669"/>
    <property type="project" value="TreeGrafter"/>
</dbReference>
<dbReference type="PROSITE" id="PS50294">
    <property type="entry name" value="WD_REPEATS_REGION"/>
    <property type="match status" value="1"/>
</dbReference>
<name>T1KWZ6_TETUR</name>
<feature type="region of interest" description="Disordered" evidence="2">
    <location>
        <begin position="548"/>
        <end position="628"/>
    </location>
</feature>
<dbReference type="SMART" id="SM00320">
    <property type="entry name" value="WD40"/>
    <property type="match status" value="4"/>
</dbReference>
<feature type="compositionally biased region" description="Polar residues" evidence="2">
    <location>
        <begin position="287"/>
        <end position="312"/>
    </location>
</feature>
<feature type="compositionally biased region" description="Polar residues" evidence="2">
    <location>
        <begin position="612"/>
        <end position="628"/>
    </location>
</feature>
<feature type="compositionally biased region" description="Polar residues" evidence="2">
    <location>
        <begin position="1027"/>
        <end position="1049"/>
    </location>
</feature>
<proteinExistence type="predicted"/>
<dbReference type="eggNOG" id="KOG0266">
    <property type="taxonomic scope" value="Eukaryota"/>
</dbReference>
<dbReference type="PANTHER" id="PTHR44499:SF1">
    <property type="entry name" value="JOUBERIN"/>
    <property type="match status" value="1"/>
</dbReference>
<feature type="compositionally biased region" description="Polar residues" evidence="2">
    <location>
        <begin position="169"/>
        <end position="192"/>
    </location>
</feature>
<dbReference type="OrthoDB" id="2096344at2759"/>
<feature type="compositionally biased region" description="Polar residues" evidence="2">
    <location>
        <begin position="575"/>
        <end position="586"/>
    </location>
</feature>
<dbReference type="EnsemblMetazoa" id="tetur25g00580.1">
    <property type="protein sequence ID" value="tetur25g00580.1"/>
    <property type="gene ID" value="tetur25g00580"/>
</dbReference>
<feature type="region of interest" description="Disordered" evidence="2">
    <location>
        <begin position="1"/>
        <end position="114"/>
    </location>
</feature>
<reference evidence="3" key="2">
    <citation type="submission" date="2015-06" db="UniProtKB">
        <authorList>
            <consortium name="EnsemblMetazoa"/>
        </authorList>
    </citation>
    <scope>IDENTIFICATION</scope>
</reference>
<dbReference type="GO" id="GO:0036064">
    <property type="term" value="C:ciliary basal body"/>
    <property type="evidence" value="ECO:0007669"/>
    <property type="project" value="TreeGrafter"/>
</dbReference>
<dbReference type="STRING" id="32264.T1KWZ6"/>
<dbReference type="AlphaFoldDB" id="T1KWZ6"/>
<dbReference type="InterPro" id="IPR052803">
    <property type="entry name" value="Cilium-Associated_Jouberin"/>
</dbReference>
<evidence type="ECO:0000256" key="1">
    <source>
        <dbReference type="PROSITE-ProRule" id="PRU00221"/>
    </source>
</evidence>
<dbReference type="KEGG" id="tut:107368021"/>
<dbReference type="Proteomes" id="UP000015104">
    <property type="component" value="Unassembled WGS sequence"/>
</dbReference>
<feature type="region of interest" description="Disordered" evidence="2">
    <location>
        <begin position="221"/>
        <end position="321"/>
    </location>
</feature>
<dbReference type="InterPro" id="IPR036322">
    <property type="entry name" value="WD40_repeat_dom_sf"/>
</dbReference>
<gene>
    <name evidence="3" type="primary">107368021</name>
</gene>
<dbReference type="PROSITE" id="PS50082">
    <property type="entry name" value="WD_REPEATS_2"/>
    <property type="match status" value="1"/>
</dbReference>
<feature type="compositionally biased region" description="Basic and acidic residues" evidence="2">
    <location>
        <begin position="222"/>
        <end position="240"/>
    </location>
</feature>
<feature type="compositionally biased region" description="Basic residues" evidence="2">
    <location>
        <begin position="256"/>
        <end position="280"/>
    </location>
</feature>
<reference evidence="4" key="1">
    <citation type="submission" date="2011-08" db="EMBL/GenBank/DDBJ databases">
        <authorList>
            <person name="Rombauts S."/>
        </authorList>
    </citation>
    <scope>NUCLEOTIDE SEQUENCE</scope>
    <source>
        <strain evidence="4">London</strain>
    </source>
</reference>
<feature type="compositionally biased region" description="Low complexity" evidence="2">
    <location>
        <begin position="25"/>
        <end position="42"/>
    </location>
</feature>
<dbReference type="HOGENOM" id="CLU_598984_0_0_1"/>
<feature type="region of interest" description="Disordered" evidence="2">
    <location>
        <begin position="158"/>
        <end position="192"/>
    </location>
</feature>
<organism evidence="3 4">
    <name type="scientific">Tetranychus urticae</name>
    <name type="common">Two-spotted spider mite</name>
    <dbReference type="NCBI Taxonomy" id="32264"/>
    <lineage>
        <taxon>Eukaryota</taxon>
        <taxon>Metazoa</taxon>
        <taxon>Ecdysozoa</taxon>
        <taxon>Arthropoda</taxon>
        <taxon>Chelicerata</taxon>
        <taxon>Arachnida</taxon>
        <taxon>Acari</taxon>
        <taxon>Acariformes</taxon>
        <taxon>Trombidiformes</taxon>
        <taxon>Prostigmata</taxon>
        <taxon>Eleutherengona</taxon>
        <taxon>Raphignathae</taxon>
        <taxon>Tetranychoidea</taxon>
        <taxon>Tetranychidae</taxon>
        <taxon>Tetranychus</taxon>
    </lineage>
</organism>
<evidence type="ECO:0000256" key="2">
    <source>
        <dbReference type="SAM" id="MobiDB-lite"/>
    </source>
</evidence>
<dbReference type="OMA" id="MLTRIRY"/>
<dbReference type="InterPro" id="IPR001680">
    <property type="entry name" value="WD40_rpt"/>
</dbReference>
<keyword evidence="4" id="KW-1185">Reference proteome</keyword>
<feature type="compositionally biased region" description="Low complexity" evidence="2">
    <location>
        <begin position="72"/>
        <end position="114"/>
    </location>
</feature>
<keyword evidence="1" id="KW-0853">WD repeat</keyword>
<dbReference type="Gene3D" id="2.130.10.10">
    <property type="entry name" value="YVTN repeat-like/Quinoprotein amine dehydrogenase"/>
    <property type="match status" value="1"/>
</dbReference>
<sequence>MEPDDNLMLTESYPPAIKKPSTLPTSPSTRMTTETSTLTSSSQAWNDEVIKPRKPRLFRQPKALVETSPHQSSSSSTSSLGDNPNPFPTSSTSSVSTVNDSTNPSSSSSNSSNITTIFRPVPQVSVTLSSPDNPFDDSTIEYIDSDVEVTPSVDKLTATSNDHVKVDVNSKTTQNDSIESNHSNSNARTNEQNLVETLTDTRKTKYLTRTLALLKLQYLRKSRSEDTGDPETRNMRRLSERPSIGDPGGLMSHVHPGVHHSHNHPSQRHGHHHTSTHHSHLLGPVNKSLSSASLCGNSLATSPPTSLLRTSNSGGSAGSGSAPVELEPYILGIHIHNTDRKLKSSRSVVHPVVKIHIIDSETSSYLVKKHPDRDVAFYYETGNSKNNFILPVMTQNCDMLTRIRYPRYPIWEELLLYNEDYSYFLADNVVIFFEILDFLTFSGPSDKRYNSMKRNEWWYRIAWAFLSLKSSDGSFNTGKKLRLQLYKPISQKVTIDPKNPHTTELFDWWKEQKLIPFQGSIYVTVSPVPLIVSRETFSPSLRSYGPFQPEIKPEVDHHHHHHHHQGSGPPRRPSSAISNSTIERSPSTTSNSATNQQSTVISKSLDAPLESRLSTGSGSSAARKNISSDGEPSVIWSRIEGAPCKIPKNLWHQFSAGNNKCSYAIKFSWDGRKVACGASVFTAYRSNEKRSSIFIYEIPSGKFVKRVNGFHSGAIYEIDWSPNDKYLVSASSDCTAHVWNNVKEYQSSILLPHPCFVYTARFHVTRSGIIFTGSYDGLIRVWCIKLSLESTAVEPQLVQEIDCFYGQVLSLAWKISFPTTSSSIATSNTDPTVDSSPTTKSVVTLFASGSKGEIITLSQRDVTSDFTWYLSGSIKINEIIEIPINNIVIHPHANKILIFSRDGVQRMIDYQLEIIVQRFTGSLNFHHLIRGCLSPCGKFVYAGGEDSLVHCWNADTGEKLFTYNELPFKGPISCIEHHPFDNIIAICGLNARTISVCLFNNEMPKLVGSPVILKNTITPSSSQSSSAVLNTSKQNQSQTHDGKSKSNNRFELIRSKTIDQSNCVSESGAIRRGNFKVQRAMRRLEFALRTKSIDKR</sequence>
<evidence type="ECO:0000313" key="3">
    <source>
        <dbReference type="EnsemblMetazoa" id="tetur25g00580.1"/>
    </source>
</evidence>
<dbReference type="Pfam" id="PF00400">
    <property type="entry name" value="WD40"/>
    <property type="match status" value="3"/>
</dbReference>
<feature type="compositionally biased region" description="Low complexity" evidence="2">
    <location>
        <begin position="587"/>
        <end position="599"/>
    </location>
</feature>
<dbReference type="EMBL" id="CAEY01000675">
    <property type="status" value="NOT_ANNOTATED_CDS"/>
    <property type="molecule type" value="Genomic_DNA"/>
</dbReference>
<dbReference type="SUPFAM" id="SSF50978">
    <property type="entry name" value="WD40 repeat-like"/>
    <property type="match status" value="1"/>
</dbReference>
<evidence type="ECO:0000313" key="4">
    <source>
        <dbReference type="Proteomes" id="UP000015104"/>
    </source>
</evidence>
<feature type="region of interest" description="Disordered" evidence="2">
    <location>
        <begin position="1020"/>
        <end position="1049"/>
    </location>
</feature>
<dbReference type="PANTHER" id="PTHR44499">
    <property type="entry name" value="JOUBERIN"/>
    <property type="match status" value="1"/>
</dbReference>
<feature type="repeat" description="WD" evidence="1">
    <location>
        <begin position="711"/>
        <end position="740"/>
    </location>
</feature>
<dbReference type="InterPro" id="IPR015943">
    <property type="entry name" value="WD40/YVTN_repeat-like_dom_sf"/>
</dbReference>
<protein>
    <submittedName>
        <fullName evidence="3">Uncharacterized protein</fullName>
    </submittedName>
</protein>